<dbReference type="InterPro" id="IPR011701">
    <property type="entry name" value="MFS"/>
</dbReference>
<feature type="compositionally biased region" description="Acidic residues" evidence="5">
    <location>
        <begin position="472"/>
        <end position="486"/>
    </location>
</feature>
<dbReference type="SUPFAM" id="SSF103473">
    <property type="entry name" value="MFS general substrate transporter"/>
    <property type="match status" value="1"/>
</dbReference>
<feature type="transmembrane region" description="Helical" evidence="6">
    <location>
        <begin position="442"/>
        <end position="462"/>
    </location>
</feature>
<dbReference type="Gene3D" id="1.20.1250.20">
    <property type="entry name" value="MFS general substrate transporter like domains"/>
    <property type="match status" value="1"/>
</dbReference>
<sequence length="492" mass="53437">MVSTPVPLLDDTDVPTFAIPSKNPLRRIRLFESIICENYYKAHDPSVIRPDGSIPEALCKVESVQGELAMLDGFKSLFMNIPGVLLSIPYGILADKIGRKKVLMMTCFGLVLEFASVIAVCWFRLPIKFIWVSALFLCIGGGAQMIAALILMVLADVTPDADRTTAFFQLQGCVLVSELIAPPVSAWLMSMSLYYPLLCSLALLVFAILVSCALPETRGSGHEAAGAGVAAAAKPATETEPLLSDDPGLHPKRRRPAAKKHHGILSFLRQDINVTLLVMTFLMYTMGRQTMMLLIQYVSKRYNWTLAMAGELLSVRAAFNLVLLLVILPVLSSLAMTRFNLTVSQRDLWISRISVFLVTLGFFGLGLSPTPALMVLSLVVYTLGSGFGAANRSLATTMVHPDHIGKLYTSIAVFDTIGALVGGPTMSYAFKWGLKKGPAWTGAPFVILGVCFVGLLAVMVVVRVRSLEETIESEEEESELSGEEEGLLTAAR</sequence>
<dbReference type="EMBL" id="HF936203">
    <property type="protein sequence ID" value="CCX15575.1"/>
    <property type="molecule type" value="Genomic_DNA"/>
</dbReference>
<proteinExistence type="predicted"/>
<dbReference type="STRING" id="1076935.U4LAY7"/>
<feature type="transmembrane region" description="Helical" evidence="6">
    <location>
        <begin position="349"/>
        <end position="367"/>
    </location>
</feature>
<evidence type="ECO:0000256" key="1">
    <source>
        <dbReference type="ARBA" id="ARBA00004141"/>
    </source>
</evidence>
<keyword evidence="4 6" id="KW-0472">Membrane</keyword>
<gene>
    <name evidence="7" type="ORF">PCON_01942</name>
</gene>
<name>U4LAY7_PYROM</name>
<keyword evidence="2 6" id="KW-0812">Transmembrane</keyword>
<dbReference type="Pfam" id="PF07690">
    <property type="entry name" value="MFS_1"/>
    <property type="match status" value="1"/>
</dbReference>
<dbReference type="GO" id="GO:0022857">
    <property type="term" value="F:transmembrane transporter activity"/>
    <property type="evidence" value="ECO:0007669"/>
    <property type="project" value="InterPro"/>
</dbReference>
<organism evidence="7 8">
    <name type="scientific">Pyronema omphalodes (strain CBS 100304)</name>
    <name type="common">Pyronema confluens</name>
    <dbReference type="NCBI Taxonomy" id="1076935"/>
    <lineage>
        <taxon>Eukaryota</taxon>
        <taxon>Fungi</taxon>
        <taxon>Dikarya</taxon>
        <taxon>Ascomycota</taxon>
        <taxon>Pezizomycotina</taxon>
        <taxon>Pezizomycetes</taxon>
        <taxon>Pezizales</taxon>
        <taxon>Pyronemataceae</taxon>
        <taxon>Pyronema</taxon>
    </lineage>
</organism>
<feature type="transmembrane region" description="Helical" evidence="6">
    <location>
        <begin position="194"/>
        <end position="214"/>
    </location>
</feature>
<keyword evidence="8" id="KW-1185">Reference proteome</keyword>
<feature type="transmembrane region" description="Helical" evidence="6">
    <location>
        <begin position="274"/>
        <end position="297"/>
    </location>
</feature>
<evidence type="ECO:0000256" key="4">
    <source>
        <dbReference type="ARBA" id="ARBA00023136"/>
    </source>
</evidence>
<comment type="subcellular location">
    <subcellularLocation>
        <location evidence="1">Membrane</location>
        <topology evidence="1">Multi-pass membrane protein</topology>
    </subcellularLocation>
</comment>
<dbReference type="OMA" id="CTFEPIL"/>
<accession>U4LAY7</accession>
<evidence type="ECO:0000256" key="6">
    <source>
        <dbReference type="SAM" id="Phobius"/>
    </source>
</evidence>
<evidence type="ECO:0000256" key="3">
    <source>
        <dbReference type="ARBA" id="ARBA00022989"/>
    </source>
</evidence>
<evidence type="ECO:0000313" key="7">
    <source>
        <dbReference type="EMBL" id="CCX15575.1"/>
    </source>
</evidence>
<feature type="transmembrane region" description="Helical" evidence="6">
    <location>
        <begin position="407"/>
        <end position="430"/>
    </location>
</feature>
<dbReference type="AlphaFoldDB" id="U4LAY7"/>
<protein>
    <submittedName>
        <fullName evidence="7">Similar to Proton-coupled folate transporter acc. no. Q6DCX5</fullName>
    </submittedName>
</protein>
<feature type="transmembrane region" description="Helical" evidence="6">
    <location>
        <begin position="102"/>
        <end position="125"/>
    </location>
</feature>
<dbReference type="PANTHER" id="PTHR23507:SF1">
    <property type="entry name" value="FI18259P1-RELATED"/>
    <property type="match status" value="1"/>
</dbReference>
<feature type="transmembrane region" description="Helical" evidence="6">
    <location>
        <begin position="131"/>
        <end position="154"/>
    </location>
</feature>
<dbReference type="GO" id="GO:0016020">
    <property type="term" value="C:membrane"/>
    <property type="evidence" value="ECO:0007669"/>
    <property type="project" value="UniProtKB-SubCell"/>
</dbReference>
<dbReference type="OrthoDB" id="194139at2759"/>
<dbReference type="InterPro" id="IPR036259">
    <property type="entry name" value="MFS_trans_sf"/>
</dbReference>
<feature type="region of interest" description="Disordered" evidence="5">
    <location>
        <begin position="472"/>
        <end position="492"/>
    </location>
</feature>
<evidence type="ECO:0000256" key="5">
    <source>
        <dbReference type="SAM" id="MobiDB-lite"/>
    </source>
</evidence>
<evidence type="ECO:0000313" key="8">
    <source>
        <dbReference type="Proteomes" id="UP000018144"/>
    </source>
</evidence>
<feature type="transmembrane region" description="Helical" evidence="6">
    <location>
        <begin position="373"/>
        <end position="395"/>
    </location>
</feature>
<dbReference type="Proteomes" id="UP000018144">
    <property type="component" value="Unassembled WGS sequence"/>
</dbReference>
<dbReference type="PANTHER" id="PTHR23507">
    <property type="entry name" value="ZGC:174356"/>
    <property type="match status" value="1"/>
</dbReference>
<dbReference type="eggNOG" id="ENOG502QWBF">
    <property type="taxonomic scope" value="Eukaryota"/>
</dbReference>
<evidence type="ECO:0000256" key="2">
    <source>
        <dbReference type="ARBA" id="ARBA00022692"/>
    </source>
</evidence>
<feature type="transmembrane region" description="Helical" evidence="6">
    <location>
        <begin position="317"/>
        <end position="337"/>
    </location>
</feature>
<keyword evidence="3 6" id="KW-1133">Transmembrane helix</keyword>
<reference evidence="7 8" key="1">
    <citation type="journal article" date="2013" name="PLoS Genet.">
        <title>The genome and development-dependent transcriptomes of Pyronema confluens: a window into fungal evolution.</title>
        <authorList>
            <person name="Traeger S."/>
            <person name="Altegoer F."/>
            <person name="Freitag M."/>
            <person name="Gabaldon T."/>
            <person name="Kempken F."/>
            <person name="Kumar A."/>
            <person name="Marcet-Houben M."/>
            <person name="Poggeler S."/>
            <person name="Stajich J.E."/>
            <person name="Nowrousian M."/>
        </authorList>
    </citation>
    <scope>NUCLEOTIDE SEQUENCE [LARGE SCALE GENOMIC DNA]</scope>
    <source>
        <strain evidence="8">CBS 100304</strain>
        <tissue evidence="7">Vegetative mycelium</tissue>
    </source>
</reference>